<evidence type="ECO:0000259" key="2">
    <source>
        <dbReference type="Pfam" id="PF12697"/>
    </source>
</evidence>
<protein>
    <recommendedName>
        <fullName evidence="2">AB hydrolase-1 domain-containing protein</fullName>
    </recommendedName>
</protein>
<reference evidence="3" key="1">
    <citation type="journal article" date="2020" name="bioRxiv">
        <title>Whole genome comparisons of ergot fungi reveals the divergence and evolution of species within the genus Claviceps are the result of varying mechanisms driving genome evolution and host range expansion.</title>
        <authorList>
            <person name="Wyka S.A."/>
            <person name="Mondo S.J."/>
            <person name="Liu M."/>
            <person name="Dettman J."/>
            <person name="Nalam V."/>
            <person name="Broders K.D."/>
        </authorList>
    </citation>
    <scope>NUCLEOTIDE SEQUENCE</scope>
    <source>
        <strain evidence="3">CCC 489</strain>
    </source>
</reference>
<dbReference type="Proteomes" id="UP000811619">
    <property type="component" value="Unassembled WGS sequence"/>
</dbReference>
<evidence type="ECO:0000313" key="4">
    <source>
        <dbReference type="Proteomes" id="UP000811619"/>
    </source>
</evidence>
<name>A0A8K0JCL2_9HYPO</name>
<keyword evidence="4" id="KW-1185">Reference proteome</keyword>
<dbReference type="Gene3D" id="3.40.50.1820">
    <property type="entry name" value="alpha/beta hydrolase"/>
    <property type="match status" value="1"/>
</dbReference>
<feature type="domain" description="AB hydrolase-1" evidence="2">
    <location>
        <begin position="260"/>
        <end position="443"/>
    </location>
</feature>
<dbReference type="SUPFAM" id="SSF53474">
    <property type="entry name" value="alpha/beta-Hydrolases"/>
    <property type="match status" value="1"/>
</dbReference>
<accession>A0A8K0JCL2</accession>
<dbReference type="AlphaFoldDB" id="A0A8K0JCL2"/>
<dbReference type="OrthoDB" id="6431331at2759"/>
<gene>
    <name evidence="3" type="ORF">E4U42_004590</name>
</gene>
<keyword evidence="1" id="KW-1133">Transmembrane helix</keyword>
<feature type="transmembrane region" description="Helical" evidence="1">
    <location>
        <begin position="12"/>
        <end position="36"/>
    </location>
</feature>
<dbReference type="InterPro" id="IPR000073">
    <property type="entry name" value="AB_hydrolase_1"/>
</dbReference>
<keyword evidence="1" id="KW-0472">Membrane</keyword>
<comment type="caution">
    <text evidence="3">The sequence shown here is derived from an EMBL/GenBank/DDBJ whole genome shotgun (WGS) entry which is preliminary data.</text>
</comment>
<evidence type="ECO:0000256" key="1">
    <source>
        <dbReference type="SAM" id="Phobius"/>
    </source>
</evidence>
<proteinExistence type="predicted"/>
<feature type="transmembrane region" description="Helical" evidence="1">
    <location>
        <begin position="191"/>
        <end position="213"/>
    </location>
</feature>
<sequence>MIGTSAAELIVIRLWILSFRYMPLLYIATLAGTFVFENDSRPLRKLRQVVCVLLAAELLFVVFVYAPHKRRLCRAAINPVSASSPAERKALFEKCITHTSQLEKYLRGWFLGADMQDIRHDNLREFFLWAFFDTDMQAQSPGCIHPGVREELEEYIALTEQQLGRPFRKGRGPAKCLRLTFDHVPSTYRCLLWYCIIFLVDMATHAALSWYGFRFYARSFEASRATFPPRPQEWLAKCRSPEPQLGYWFKPHSCAAQRPLVFWHGIGVGLWTYVPFLIQLGTSAGGGNVGLIVPEVLPVSFRLTQAPPPKDELLRMITKIIDHHRQWDTFTLVSHSYGSVLTTHMLHSPILQRHIAAVVLIDPVTILLHLPDVAYNFTRRPPKRANEWQLWYFASTDLGVAYSLGRHFFWRDNILWREDLFAKPPANELQADERTPWTRRKVAVSLSGRDLIVDTASVATYLTSKPRFIMTDGAMGEIGEPEKEGKVSLDEVDVLIFPNLDHAQSFDWKYARDRIVQLIHAYGRRGGVGDYRREGQH</sequence>
<dbReference type="Pfam" id="PF12697">
    <property type="entry name" value="Abhydrolase_6"/>
    <property type="match status" value="1"/>
</dbReference>
<dbReference type="PANTHER" id="PTHR37471:SF1">
    <property type="entry name" value="AB HYDROLASE-1 DOMAIN-CONTAINING PROTEIN"/>
    <property type="match status" value="1"/>
</dbReference>
<dbReference type="PANTHER" id="PTHR37471">
    <property type="entry name" value="UNNAMED PRODUCT"/>
    <property type="match status" value="1"/>
</dbReference>
<dbReference type="EMBL" id="SRPY01000041">
    <property type="protein sequence ID" value="KAG5929777.1"/>
    <property type="molecule type" value="Genomic_DNA"/>
</dbReference>
<keyword evidence="1" id="KW-0812">Transmembrane</keyword>
<organism evidence="3 4">
    <name type="scientific">Claviceps africana</name>
    <dbReference type="NCBI Taxonomy" id="83212"/>
    <lineage>
        <taxon>Eukaryota</taxon>
        <taxon>Fungi</taxon>
        <taxon>Dikarya</taxon>
        <taxon>Ascomycota</taxon>
        <taxon>Pezizomycotina</taxon>
        <taxon>Sordariomycetes</taxon>
        <taxon>Hypocreomycetidae</taxon>
        <taxon>Hypocreales</taxon>
        <taxon>Clavicipitaceae</taxon>
        <taxon>Claviceps</taxon>
    </lineage>
</organism>
<dbReference type="InterPro" id="IPR029058">
    <property type="entry name" value="AB_hydrolase_fold"/>
</dbReference>
<evidence type="ECO:0000313" key="3">
    <source>
        <dbReference type="EMBL" id="KAG5929777.1"/>
    </source>
</evidence>
<feature type="transmembrane region" description="Helical" evidence="1">
    <location>
        <begin position="48"/>
        <end position="66"/>
    </location>
</feature>